<proteinExistence type="predicted"/>
<evidence type="ECO:0000313" key="2">
    <source>
        <dbReference type="Proteomes" id="UP000789525"/>
    </source>
</evidence>
<feature type="non-terminal residue" evidence="1">
    <location>
        <position position="1"/>
    </location>
</feature>
<organism evidence="1 2">
    <name type="scientific">Acaulospora colombiana</name>
    <dbReference type="NCBI Taxonomy" id="27376"/>
    <lineage>
        <taxon>Eukaryota</taxon>
        <taxon>Fungi</taxon>
        <taxon>Fungi incertae sedis</taxon>
        <taxon>Mucoromycota</taxon>
        <taxon>Glomeromycotina</taxon>
        <taxon>Glomeromycetes</taxon>
        <taxon>Diversisporales</taxon>
        <taxon>Acaulosporaceae</taxon>
        <taxon>Acaulospora</taxon>
    </lineage>
</organism>
<evidence type="ECO:0000313" key="1">
    <source>
        <dbReference type="EMBL" id="CAG8744763.1"/>
    </source>
</evidence>
<gene>
    <name evidence="1" type="ORF">ACOLOM_LOCUS12371</name>
</gene>
<feature type="non-terminal residue" evidence="1">
    <location>
        <position position="217"/>
    </location>
</feature>
<dbReference type="Proteomes" id="UP000789525">
    <property type="component" value="Unassembled WGS sequence"/>
</dbReference>
<sequence length="217" mass="24209">EHLELVHAEHSKTDEVSVTALGFPDNETAAFWVGTEEGNVYQANRYGRAGGKAGINPYDFYKGHWGPITGLHFHPLFGPVDFSDLFLTSSVDWTVKLWRAKSISKPSTSLQNIAPLYSFEGADDYVYDVKWSPSHPALFASVDGTGKFALWNLNVDAEVGQGRALNKIQWDKEGRKTAIGSSDGRVHIYDIGELSQPRNDEWNIMQKTISEMIDTTE</sequence>
<name>A0ACA9QAR0_9GLOM</name>
<dbReference type="EMBL" id="CAJVPT010049811">
    <property type="protein sequence ID" value="CAG8744763.1"/>
    <property type="molecule type" value="Genomic_DNA"/>
</dbReference>
<comment type="caution">
    <text evidence="1">The sequence shown here is derived from an EMBL/GenBank/DDBJ whole genome shotgun (WGS) entry which is preliminary data.</text>
</comment>
<keyword evidence="2" id="KW-1185">Reference proteome</keyword>
<reference evidence="1" key="1">
    <citation type="submission" date="2021-06" db="EMBL/GenBank/DDBJ databases">
        <authorList>
            <person name="Kallberg Y."/>
            <person name="Tangrot J."/>
            <person name="Rosling A."/>
        </authorList>
    </citation>
    <scope>NUCLEOTIDE SEQUENCE</scope>
    <source>
        <strain evidence="1">CL356</strain>
    </source>
</reference>
<protein>
    <submittedName>
        <fullName evidence="1">11767_t:CDS:1</fullName>
    </submittedName>
</protein>
<accession>A0ACA9QAR0</accession>